<dbReference type="Proteomes" id="UP001378242">
    <property type="component" value="Unassembled WGS sequence"/>
</dbReference>
<feature type="transmembrane region" description="Helical" evidence="9">
    <location>
        <begin position="271"/>
        <end position="293"/>
    </location>
</feature>
<proteinExistence type="inferred from homology"/>
<feature type="transmembrane region" description="Helical" evidence="9">
    <location>
        <begin position="82"/>
        <end position="101"/>
    </location>
</feature>
<feature type="region of interest" description="Disordered" evidence="8">
    <location>
        <begin position="1"/>
        <end position="27"/>
    </location>
</feature>
<accession>A0ABU9GE29</accession>
<keyword evidence="4" id="KW-1003">Cell membrane</keyword>
<feature type="transmembrane region" description="Helical" evidence="9">
    <location>
        <begin position="226"/>
        <end position="251"/>
    </location>
</feature>
<name>A0ABU9GE29_COBMA</name>
<feature type="transmembrane region" description="Helical" evidence="9">
    <location>
        <begin position="121"/>
        <end position="142"/>
    </location>
</feature>
<keyword evidence="7 9" id="KW-0472">Membrane</keyword>
<dbReference type="PANTHER" id="PTHR30047:SF7">
    <property type="entry name" value="HIGH-AFFINITY CHOLINE TRANSPORT PROTEIN"/>
    <property type="match status" value="1"/>
</dbReference>
<feature type="transmembrane region" description="Helical" evidence="9">
    <location>
        <begin position="499"/>
        <end position="518"/>
    </location>
</feature>
<dbReference type="PROSITE" id="PS01303">
    <property type="entry name" value="BCCT"/>
    <property type="match status" value="1"/>
</dbReference>
<feature type="transmembrane region" description="Helical" evidence="9">
    <location>
        <begin position="462"/>
        <end position="487"/>
    </location>
</feature>
<evidence type="ECO:0000256" key="3">
    <source>
        <dbReference type="ARBA" id="ARBA00022448"/>
    </source>
</evidence>
<dbReference type="NCBIfam" id="TIGR00842">
    <property type="entry name" value="bcct"/>
    <property type="match status" value="1"/>
</dbReference>
<feature type="transmembrane region" description="Helical" evidence="9">
    <location>
        <begin position="43"/>
        <end position="62"/>
    </location>
</feature>
<dbReference type="InterPro" id="IPR018093">
    <property type="entry name" value="BCCT_CS"/>
</dbReference>
<organism evidence="10 11">
    <name type="scientific">Cobetia marina</name>
    <name type="common">Deleya marina</name>
    <dbReference type="NCBI Taxonomy" id="28258"/>
    <lineage>
        <taxon>Bacteria</taxon>
        <taxon>Pseudomonadati</taxon>
        <taxon>Pseudomonadota</taxon>
        <taxon>Gammaproteobacteria</taxon>
        <taxon>Oceanospirillales</taxon>
        <taxon>Halomonadaceae</taxon>
        <taxon>Cobetia</taxon>
    </lineage>
</organism>
<feature type="transmembrane region" description="Helical" evidence="9">
    <location>
        <begin position="361"/>
        <end position="378"/>
    </location>
</feature>
<evidence type="ECO:0000256" key="6">
    <source>
        <dbReference type="ARBA" id="ARBA00022989"/>
    </source>
</evidence>
<dbReference type="EMBL" id="JBAKAP010000003">
    <property type="protein sequence ID" value="MEL0615975.1"/>
    <property type="molecule type" value="Genomic_DNA"/>
</dbReference>
<keyword evidence="6 9" id="KW-1133">Transmembrane helix</keyword>
<evidence type="ECO:0000256" key="9">
    <source>
        <dbReference type="SAM" id="Phobius"/>
    </source>
</evidence>
<comment type="subcellular location">
    <subcellularLocation>
        <location evidence="1">Cell membrane</location>
        <topology evidence="1">Multi-pass membrane protein</topology>
    </subcellularLocation>
</comment>
<evidence type="ECO:0000256" key="5">
    <source>
        <dbReference type="ARBA" id="ARBA00022692"/>
    </source>
</evidence>
<feature type="transmembrane region" description="Helical" evidence="9">
    <location>
        <begin position="524"/>
        <end position="548"/>
    </location>
</feature>
<keyword evidence="3" id="KW-0813">Transport</keyword>
<dbReference type="PANTHER" id="PTHR30047">
    <property type="entry name" value="HIGH-AFFINITY CHOLINE TRANSPORT PROTEIN-RELATED"/>
    <property type="match status" value="1"/>
</dbReference>
<keyword evidence="5 9" id="KW-0812">Transmembrane</keyword>
<evidence type="ECO:0000313" key="10">
    <source>
        <dbReference type="EMBL" id="MEL0615975.1"/>
    </source>
</evidence>
<comment type="caution">
    <text evidence="10">The sequence shown here is derived from an EMBL/GenBank/DDBJ whole genome shotgun (WGS) entry which is preliminary data.</text>
</comment>
<comment type="similarity">
    <text evidence="2">Belongs to the BCCT transporter (TC 2.A.15) family.</text>
</comment>
<evidence type="ECO:0000313" key="11">
    <source>
        <dbReference type="Proteomes" id="UP001378242"/>
    </source>
</evidence>
<reference evidence="10 11" key="1">
    <citation type="submission" date="2024-02" db="EMBL/GenBank/DDBJ databases">
        <title>Bacteria isolated from the canopy kelp, Nereocystis luetkeana.</title>
        <authorList>
            <person name="Pfister C.A."/>
            <person name="Younker I.T."/>
            <person name="Light S.H."/>
        </authorList>
    </citation>
    <scope>NUCLEOTIDE SEQUENCE [LARGE SCALE GENOMIC DNA]</scope>
    <source>
        <strain evidence="10 11">TI.5.07</strain>
    </source>
</reference>
<dbReference type="RefSeq" id="WP_255303263.1">
    <property type="nucleotide sequence ID" value="NZ_JBAKAP010000003.1"/>
</dbReference>
<feature type="transmembrane region" description="Helical" evidence="9">
    <location>
        <begin position="188"/>
        <end position="206"/>
    </location>
</feature>
<gene>
    <name evidence="10" type="ORF">V6243_03960</name>
</gene>
<feature type="transmembrane region" description="Helical" evidence="9">
    <location>
        <begin position="305"/>
        <end position="325"/>
    </location>
</feature>
<protein>
    <submittedName>
        <fullName evidence="10">BCCT family transporter</fullName>
    </submittedName>
</protein>
<feature type="compositionally biased region" description="Low complexity" evidence="8">
    <location>
        <begin position="1"/>
        <end position="14"/>
    </location>
</feature>
<evidence type="ECO:0000256" key="4">
    <source>
        <dbReference type="ARBA" id="ARBA00022475"/>
    </source>
</evidence>
<evidence type="ECO:0000256" key="2">
    <source>
        <dbReference type="ARBA" id="ARBA00005658"/>
    </source>
</evidence>
<evidence type="ECO:0000256" key="7">
    <source>
        <dbReference type="ARBA" id="ARBA00023136"/>
    </source>
</evidence>
<dbReference type="InterPro" id="IPR000060">
    <property type="entry name" value="BCCT_transptr"/>
</dbReference>
<dbReference type="Pfam" id="PF02028">
    <property type="entry name" value="BCCT"/>
    <property type="match status" value="1"/>
</dbReference>
<keyword evidence="11" id="KW-1185">Reference proteome</keyword>
<feature type="transmembrane region" description="Helical" evidence="9">
    <location>
        <begin position="390"/>
        <end position="408"/>
    </location>
</feature>
<evidence type="ECO:0000256" key="8">
    <source>
        <dbReference type="SAM" id="MobiDB-lite"/>
    </source>
</evidence>
<sequence>MTPSQSDPASSPDSTNTAPLPYPDASSSAQVETSGWLTGMHKGMTLTSAGLLLLFVLATGLAPDMSASLFGAARAWIESTFGTYYLVTIVGLIGLCIALVFSPWGNLRLGAPDSRPEFSRFTWVSMLLSAGVGIGILFFGVAEPLFYFDDSGGFGYPNNPHADLAGHTAMTHARAVDALKLAFFHWGLHGWAVYVIVGMTLAYFAYRRGLPLALRSALYPLIGNRIYGPIGHAVDIMGVLGCVFGIATSLGLGVSQIAVGLNRLTGLDSGIYTQVVLIAVICAISIASAVSGVSRGIRIISELNVGVSVIVVGSFLIGGPTLWLISMFGETLVSYVRDVIPMGLWVAGTPLERDWQDAWTIFYWAWWLAWAPFIGLFIARISKGRTVREFVLGVLIAPPLIIFIWQALFGGTALHQELTAAMGPGTGELMGMIRDWNLPEALFATADTLVANDTLSVILSSLLIFLLISWFVTSSDSSTLVITTILSMGDEEPLARHRIFWGVCIGSVAAVLLMAGGLKALQTVLMAAALPVSLVILLMTLGLLIALIEESRMALKARRRASPDTGLN</sequence>
<evidence type="ECO:0000256" key="1">
    <source>
        <dbReference type="ARBA" id="ARBA00004651"/>
    </source>
</evidence>